<reference evidence="1 2" key="1">
    <citation type="submission" date="2019-10" db="EMBL/GenBank/DDBJ databases">
        <title>Lysobacter alkalisoli sp. nov., isolated from saline-alkaline soil.</title>
        <authorList>
            <person name="Sun J.-Q."/>
        </authorList>
    </citation>
    <scope>NUCLEOTIDE SEQUENCE [LARGE SCALE GENOMIC DNA]</scope>
    <source>
        <strain evidence="1 2">KCTC 42381</strain>
    </source>
</reference>
<accession>A0A508AE46</accession>
<evidence type="ECO:0000313" key="1">
    <source>
        <dbReference type="EMBL" id="KAB8176413.1"/>
    </source>
</evidence>
<dbReference type="Proteomes" id="UP000320431">
    <property type="component" value="Unassembled WGS sequence"/>
</dbReference>
<proteinExistence type="predicted"/>
<name>A0A508AE46_9GAMM</name>
<dbReference type="EMBL" id="VICD02000227">
    <property type="protein sequence ID" value="KAB8176413.1"/>
    <property type="molecule type" value="Genomic_DNA"/>
</dbReference>
<organism evidence="1 2">
    <name type="scientific">Marilutibacter maris</name>
    <dbReference type="NCBI Taxonomy" id="1605891"/>
    <lineage>
        <taxon>Bacteria</taxon>
        <taxon>Pseudomonadati</taxon>
        <taxon>Pseudomonadota</taxon>
        <taxon>Gammaproteobacteria</taxon>
        <taxon>Lysobacterales</taxon>
        <taxon>Lysobacteraceae</taxon>
        <taxon>Marilutibacter</taxon>
    </lineage>
</organism>
<comment type="caution">
    <text evidence="1">The sequence shown here is derived from an EMBL/GenBank/DDBJ whole genome shotgun (WGS) entry which is preliminary data.</text>
</comment>
<evidence type="ECO:0000313" key="2">
    <source>
        <dbReference type="Proteomes" id="UP000320431"/>
    </source>
</evidence>
<dbReference type="AlphaFoldDB" id="A0A508AE46"/>
<dbReference type="RefSeq" id="WP_141482717.1">
    <property type="nucleotide sequence ID" value="NZ_VICD02000227.1"/>
</dbReference>
<protein>
    <submittedName>
        <fullName evidence="1">Uncharacterized protein</fullName>
    </submittedName>
</protein>
<gene>
    <name evidence="1" type="ORF">FKV24_013335</name>
</gene>
<sequence>MARAWRKVAGVTGLVAAMAIGLGGGALASEPPAEESTAFLGGFLRESRVVYPTELRGWKAQNEHRYEDQATGVSVRYMPTDESRKWLDVYFYPAGVLNAEELRRVVRSELDSIDRSGSEDGGETHVDGLSAYSLPEGGLPAYSASLRFEASGTTYHSAYLLLLDRLYYVKGRLSAEADVMSASQAEASLKRLMSEVASRTLITSSGGCWTVDQLPSDMLSRTAVDDSGHRHLVGCDSAEPWNPEVDEGMREIRFEYRPQPIVRESLKKEA</sequence>